<dbReference type="Pfam" id="PF01679">
    <property type="entry name" value="Pmp3"/>
    <property type="match status" value="1"/>
</dbReference>
<dbReference type="PANTHER" id="PTHR21659">
    <property type="entry name" value="HYDROPHOBIC PROTEIN RCI2 LOW TEMPERATURE AND SALT RESPONSIVE PROTEIN LTI6 -RELATED"/>
    <property type="match status" value="1"/>
</dbReference>
<keyword evidence="5 7" id="KW-0472">Membrane</keyword>
<dbReference type="InterPro" id="IPR000612">
    <property type="entry name" value="PMP3"/>
</dbReference>
<comment type="similarity">
    <text evidence="2">Belongs to the UPF0057 (PMP3) family.</text>
</comment>
<reference evidence="9" key="1">
    <citation type="journal article" date="2018" name="Nat. Microbiol.">
        <title>Leveraging single-cell genomics to expand the fungal tree of life.</title>
        <authorList>
            <person name="Ahrendt S.R."/>
            <person name="Quandt C.A."/>
            <person name="Ciobanu D."/>
            <person name="Clum A."/>
            <person name="Salamov A."/>
            <person name="Andreopoulos B."/>
            <person name="Cheng J.F."/>
            <person name="Woyke T."/>
            <person name="Pelin A."/>
            <person name="Henrissat B."/>
            <person name="Reynolds N.K."/>
            <person name="Benny G.L."/>
            <person name="Smith M.E."/>
            <person name="James T.Y."/>
            <person name="Grigoriev I.V."/>
        </authorList>
    </citation>
    <scope>NUCLEOTIDE SEQUENCE [LARGE SCALE GENOMIC DNA]</scope>
    <source>
        <strain evidence="9">RSA 1356</strain>
    </source>
</reference>
<evidence type="ECO:0000313" key="8">
    <source>
        <dbReference type="EMBL" id="RKP08320.1"/>
    </source>
</evidence>
<feature type="compositionally biased region" description="Basic and acidic residues" evidence="6">
    <location>
        <begin position="161"/>
        <end position="173"/>
    </location>
</feature>
<organism evidence="8 9">
    <name type="scientific">Thamnocephalis sphaerospora</name>
    <dbReference type="NCBI Taxonomy" id="78915"/>
    <lineage>
        <taxon>Eukaryota</taxon>
        <taxon>Fungi</taxon>
        <taxon>Fungi incertae sedis</taxon>
        <taxon>Zoopagomycota</taxon>
        <taxon>Zoopagomycotina</taxon>
        <taxon>Zoopagomycetes</taxon>
        <taxon>Zoopagales</taxon>
        <taxon>Sigmoideomycetaceae</taxon>
        <taxon>Thamnocephalis</taxon>
    </lineage>
</organism>
<dbReference type="EMBL" id="KZ992614">
    <property type="protein sequence ID" value="RKP08320.1"/>
    <property type="molecule type" value="Genomic_DNA"/>
</dbReference>
<evidence type="ECO:0000256" key="1">
    <source>
        <dbReference type="ARBA" id="ARBA00004370"/>
    </source>
</evidence>
<evidence type="ECO:0000256" key="2">
    <source>
        <dbReference type="ARBA" id="ARBA00009530"/>
    </source>
</evidence>
<dbReference type="OrthoDB" id="2802411at2759"/>
<comment type="subcellular location">
    <subcellularLocation>
        <location evidence="1">Membrane</location>
    </subcellularLocation>
</comment>
<gene>
    <name evidence="8" type="ORF">THASP1DRAFT_29873</name>
</gene>
<evidence type="ECO:0000256" key="4">
    <source>
        <dbReference type="ARBA" id="ARBA00022989"/>
    </source>
</evidence>
<sequence length="173" mass="18424">MPFVVTKRDILYAVLGFILPPVAVAFRAGCGVDLLINLLLTLLGHVPGVLHAWYVILKLARERSEREGYRSINDLEAGHDHPPGGRCNSPVVILVATPEEARRLVPHSMPVSAAVSPQPQPTPQPQSAPEPKLQPPPHPSSAASAEAGPSHHDPPPAYTAEDTKSAAKKTDTA</sequence>
<feature type="transmembrane region" description="Helical" evidence="7">
    <location>
        <begin position="35"/>
        <end position="56"/>
    </location>
</feature>
<dbReference type="AlphaFoldDB" id="A0A4P9XSJ4"/>
<evidence type="ECO:0000256" key="3">
    <source>
        <dbReference type="ARBA" id="ARBA00022692"/>
    </source>
</evidence>
<accession>A0A4P9XSJ4</accession>
<evidence type="ECO:0000313" key="9">
    <source>
        <dbReference type="Proteomes" id="UP000271241"/>
    </source>
</evidence>
<keyword evidence="9" id="KW-1185">Reference proteome</keyword>
<evidence type="ECO:0000256" key="6">
    <source>
        <dbReference type="SAM" id="MobiDB-lite"/>
    </source>
</evidence>
<dbReference type="PANTHER" id="PTHR21659:SF42">
    <property type="entry name" value="UPF0057 MEMBRANE PROTEIN ZK632.10-RELATED"/>
    <property type="match status" value="1"/>
</dbReference>
<evidence type="ECO:0000256" key="7">
    <source>
        <dbReference type="SAM" id="Phobius"/>
    </source>
</evidence>
<keyword evidence="3 7" id="KW-0812">Transmembrane</keyword>
<name>A0A4P9XSJ4_9FUNG</name>
<evidence type="ECO:0000256" key="5">
    <source>
        <dbReference type="ARBA" id="ARBA00023136"/>
    </source>
</evidence>
<keyword evidence="4 7" id="KW-1133">Transmembrane helix</keyword>
<dbReference type="Proteomes" id="UP000271241">
    <property type="component" value="Unassembled WGS sequence"/>
</dbReference>
<proteinExistence type="inferred from homology"/>
<dbReference type="GO" id="GO:0016020">
    <property type="term" value="C:membrane"/>
    <property type="evidence" value="ECO:0007669"/>
    <property type="project" value="UniProtKB-SubCell"/>
</dbReference>
<feature type="compositionally biased region" description="Pro residues" evidence="6">
    <location>
        <begin position="118"/>
        <end position="139"/>
    </location>
</feature>
<protein>
    <submittedName>
        <fullName evidence="8">Uncharacterized protein</fullName>
    </submittedName>
</protein>
<feature type="region of interest" description="Disordered" evidence="6">
    <location>
        <begin position="110"/>
        <end position="173"/>
    </location>
</feature>